<name>A0ABR9M2Y2_9ACTN</name>
<dbReference type="Proteomes" id="UP000633509">
    <property type="component" value="Unassembled WGS sequence"/>
</dbReference>
<proteinExistence type="predicted"/>
<evidence type="ECO:0008006" key="3">
    <source>
        <dbReference type="Google" id="ProtNLM"/>
    </source>
</evidence>
<accession>A0ABR9M2Y2</accession>
<organism evidence="1 2">
    <name type="scientific">Nonomuraea angiospora</name>
    <dbReference type="NCBI Taxonomy" id="46172"/>
    <lineage>
        <taxon>Bacteria</taxon>
        <taxon>Bacillati</taxon>
        <taxon>Actinomycetota</taxon>
        <taxon>Actinomycetes</taxon>
        <taxon>Streptosporangiales</taxon>
        <taxon>Streptosporangiaceae</taxon>
        <taxon>Nonomuraea</taxon>
    </lineage>
</organism>
<evidence type="ECO:0000313" key="2">
    <source>
        <dbReference type="Proteomes" id="UP000633509"/>
    </source>
</evidence>
<gene>
    <name evidence="1" type="ORF">H4W80_005218</name>
</gene>
<protein>
    <recommendedName>
        <fullName evidence="3">TIGR04222 domain-containing membrane protein</fullName>
    </recommendedName>
</protein>
<comment type="caution">
    <text evidence="1">The sequence shown here is derived from an EMBL/GenBank/DDBJ whole genome shotgun (WGS) entry which is preliminary data.</text>
</comment>
<evidence type="ECO:0000313" key="1">
    <source>
        <dbReference type="EMBL" id="MBE1586960.1"/>
    </source>
</evidence>
<reference evidence="1 2" key="1">
    <citation type="submission" date="2020-10" db="EMBL/GenBank/DDBJ databases">
        <title>Sequencing the genomes of 1000 actinobacteria strains.</title>
        <authorList>
            <person name="Klenk H.-P."/>
        </authorList>
    </citation>
    <scope>NUCLEOTIDE SEQUENCE [LARGE SCALE GENOMIC DNA]</scope>
    <source>
        <strain evidence="1 2">DSM 43173</strain>
    </source>
</reference>
<sequence length="134" mass="13496">MIVLHSPELSVAGLLGFGASWLVAKKVGPLYARSRRVTLGRAGRHHVEKARREHPYGVVTDAVAMPLALYGLSHLGDPALSAEISTRAIPDGHLYPADLGLRNACGGNHTPLFGDGGSGCGSGGCGGGGCGGGG</sequence>
<dbReference type="RefSeq" id="WP_192787437.1">
    <property type="nucleotide sequence ID" value="NZ_JADBEK010000001.1"/>
</dbReference>
<keyword evidence="2" id="KW-1185">Reference proteome</keyword>
<dbReference type="EMBL" id="JADBEK010000001">
    <property type="protein sequence ID" value="MBE1586960.1"/>
    <property type="molecule type" value="Genomic_DNA"/>
</dbReference>